<proteinExistence type="predicted"/>
<accession>A0A5M3TCW4</accession>
<comment type="caution">
    <text evidence="1">The sequence shown here is derived from an EMBL/GenBank/DDBJ whole genome shotgun (WGS) entry which is preliminary data.</text>
</comment>
<dbReference type="Proteomes" id="UP000326169">
    <property type="component" value="Unassembled WGS sequence"/>
</dbReference>
<reference evidence="1 2" key="1">
    <citation type="journal article" date="2019" name="J Genomics">
        <title>The Draft Genome of a Hydrogen-producing Cyanobacterium, Arthrospira platensis NIES-46.</title>
        <authorList>
            <person name="Suzuki S."/>
            <person name="Yamaguchi H."/>
            <person name="Kawachi M."/>
        </authorList>
    </citation>
    <scope>NUCLEOTIDE SEQUENCE [LARGE SCALE GENOMIC DNA]</scope>
    <source>
        <strain evidence="1 2">NIES-46</strain>
    </source>
</reference>
<sequence>MLYRIKGICTLASKSYKPLLPGVTVFNHSGQTIAGSRFPSAPTERVNSDTHQTRKRHFYRLPKHSSDKRRYGYRHAPRSLIQLSPTSASFPELKLHQGRYRIGFWRPSAVKITTTFSPGLSKSRAFTNNSYNINNGKV</sequence>
<dbReference type="EMBL" id="BIMW01000198">
    <property type="protein sequence ID" value="GCE96562.1"/>
    <property type="molecule type" value="Genomic_DNA"/>
</dbReference>
<evidence type="ECO:0000313" key="2">
    <source>
        <dbReference type="Proteomes" id="UP000326169"/>
    </source>
</evidence>
<protein>
    <submittedName>
        <fullName evidence="1">Uncharacterized protein</fullName>
    </submittedName>
</protein>
<gene>
    <name evidence="1" type="ORF">NIES46_46340</name>
</gene>
<name>A0A5M3TCW4_LIMPL</name>
<evidence type="ECO:0000313" key="1">
    <source>
        <dbReference type="EMBL" id="GCE96562.1"/>
    </source>
</evidence>
<keyword evidence="2" id="KW-1185">Reference proteome</keyword>
<organism evidence="1 2">
    <name type="scientific">Limnospira platensis NIES-46</name>
    <dbReference type="NCBI Taxonomy" id="1236695"/>
    <lineage>
        <taxon>Bacteria</taxon>
        <taxon>Bacillati</taxon>
        <taxon>Cyanobacteriota</taxon>
        <taxon>Cyanophyceae</taxon>
        <taxon>Oscillatoriophycideae</taxon>
        <taxon>Oscillatoriales</taxon>
        <taxon>Sirenicapillariaceae</taxon>
        <taxon>Limnospira</taxon>
    </lineage>
</organism>